<dbReference type="AlphaFoldDB" id="A0A2G9RK88"/>
<feature type="domain" description="Fibronectin type-III" evidence="4">
    <location>
        <begin position="43"/>
        <end position="140"/>
    </location>
</feature>
<name>A0A2G9RK88_AQUCT</name>
<dbReference type="Pfam" id="PF09067">
    <property type="entry name" value="EpoR_lig-bind"/>
    <property type="match status" value="1"/>
</dbReference>
<accession>A0A2G9RK88</accession>
<evidence type="ECO:0000259" key="4">
    <source>
        <dbReference type="PROSITE" id="PS50853"/>
    </source>
</evidence>
<dbReference type="CDD" id="cd00063">
    <property type="entry name" value="FN3"/>
    <property type="match status" value="1"/>
</dbReference>
<dbReference type="InterPro" id="IPR015152">
    <property type="entry name" value="Growth/epo_recpt_lig-bind"/>
</dbReference>
<dbReference type="InterPro" id="IPR013783">
    <property type="entry name" value="Ig-like_fold"/>
</dbReference>
<dbReference type="InterPro" id="IPR036116">
    <property type="entry name" value="FN3_sf"/>
</dbReference>
<dbReference type="OrthoDB" id="8858139at2759"/>
<evidence type="ECO:0000256" key="2">
    <source>
        <dbReference type="ARBA" id="ARBA00023170"/>
    </source>
</evidence>
<evidence type="ECO:0000256" key="3">
    <source>
        <dbReference type="ARBA" id="ARBA00023180"/>
    </source>
</evidence>
<dbReference type="SUPFAM" id="SSF49265">
    <property type="entry name" value="Fibronectin type III"/>
    <property type="match status" value="1"/>
</dbReference>
<dbReference type="FunFam" id="2.60.40.10:FF:000287">
    <property type="entry name" value="Prolactin receptor"/>
    <property type="match status" value="1"/>
</dbReference>
<evidence type="ECO:0000313" key="6">
    <source>
        <dbReference type="Proteomes" id="UP000228934"/>
    </source>
</evidence>
<sequence length="163" mass="18559">EKLIIWCGARLKPAGQDVASSDLCLGCIPCPVHCNQYNSSQSPPGQPQVIGCRSYDKETVTCWWEPGSDGGLSTNYTVLYWTERTKTEQECPDYHSSGPYTCFFDKTHSSLWMYYFVYVKATNALGSNVSDIFRFEIGDVGKRMQNTKKQQLFVLCNFLFQKM</sequence>
<reference evidence="6" key="1">
    <citation type="journal article" date="2017" name="Nat. Commun.">
        <title>The North American bullfrog draft genome provides insight into hormonal regulation of long noncoding RNA.</title>
        <authorList>
            <person name="Hammond S.A."/>
            <person name="Warren R.L."/>
            <person name="Vandervalk B.P."/>
            <person name="Kucuk E."/>
            <person name="Khan H."/>
            <person name="Gibb E.A."/>
            <person name="Pandoh P."/>
            <person name="Kirk H."/>
            <person name="Zhao Y."/>
            <person name="Jones M."/>
            <person name="Mungall A.J."/>
            <person name="Coope R."/>
            <person name="Pleasance S."/>
            <person name="Moore R.A."/>
            <person name="Holt R.A."/>
            <person name="Round J.M."/>
            <person name="Ohora S."/>
            <person name="Walle B.V."/>
            <person name="Veldhoen N."/>
            <person name="Helbing C.C."/>
            <person name="Birol I."/>
        </authorList>
    </citation>
    <scope>NUCLEOTIDE SEQUENCE [LARGE SCALE GENOMIC DNA]</scope>
</reference>
<keyword evidence="1" id="KW-0732">Signal</keyword>
<gene>
    <name evidence="5" type="ORF">AB205_0088750</name>
</gene>
<dbReference type="Gene3D" id="2.60.40.10">
    <property type="entry name" value="Immunoglobulins"/>
    <property type="match status" value="1"/>
</dbReference>
<evidence type="ECO:0000256" key="1">
    <source>
        <dbReference type="ARBA" id="ARBA00022729"/>
    </source>
</evidence>
<keyword evidence="3" id="KW-0325">Glycoprotein</keyword>
<keyword evidence="6" id="KW-1185">Reference proteome</keyword>
<protein>
    <recommendedName>
        <fullName evidence="4">Fibronectin type-III domain-containing protein</fullName>
    </recommendedName>
</protein>
<dbReference type="EMBL" id="KV939638">
    <property type="protein sequence ID" value="PIO28274.1"/>
    <property type="molecule type" value="Genomic_DNA"/>
</dbReference>
<evidence type="ECO:0000313" key="5">
    <source>
        <dbReference type="EMBL" id="PIO28274.1"/>
    </source>
</evidence>
<feature type="non-terminal residue" evidence="5">
    <location>
        <position position="1"/>
    </location>
</feature>
<organism evidence="5 6">
    <name type="scientific">Aquarana catesbeiana</name>
    <name type="common">American bullfrog</name>
    <name type="synonym">Rana catesbeiana</name>
    <dbReference type="NCBI Taxonomy" id="8400"/>
    <lineage>
        <taxon>Eukaryota</taxon>
        <taxon>Metazoa</taxon>
        <taxon>Chordata</taxon>
        <taxon>Craniata</taxon>
        <taxon>Vertebrata</taxon>
        <taxon>Euteleostomi</taxon>
        <taxon>Amphibia</taxon>
        <taxon>Batrachia</taxon>
        <taxon>Anura</taxon>
        <taxon>Neobatrachia</taxon>
        <taxon>Ranoidea</taxon>
        <taxon>Ranidae</taxon>
        <taxon>Aquarana</taxon>
    </lineage>
</organism>
<proteinExistence type="predicted"/>
<dbReference type="PROSITE" id="PS50853">
    <property type="entry name" value="FN3"/>
    <property type="match status" value="1"/>
</dbReference>
<dbReference type="InterPro" id="IPR003961">
    <property type="entry name" value="FN3_dom"/>
</dbReference>
<dbReference type="Proteomes" id="UP000228934">
    <property type="component" value="Unassembled WGS sequence"/>
</dbReference>
<keyword evidence="2" id="KW-0675">Receptor</keyword>